<feature type="non-terminal residue" evidence="1">
    <location>
        <position position="1"/>
    </location>
</feature>
<dbReference type="Proteomes" id="UP001186974">
    <property type="component" value="Unassembled WGS sequence"/>
</dbReference>
<protein>
    <submittedName>
        <fullName evidence="1">Uncharacterized protein</fullName>
    </submittedName>
</protein>
<sequence length="216" mass="24386">HVMSGFPPLAWLSFAILGLLYGRLVTARPWKSSAVNASNAAFGVILLVIFVFTRLFQFGNLSEDCLQMPEQLAHPDRNQYLVSFRSFFYIIKYPPSVAYFCFTMALNHLLLAMFGALPPNVSRNIPTLMNFGTSALFFYVAHLLLLMLVSRIVNPLFGHDLGRPDMRDPTKNQIGLGPGPGFWVTWLAVLAILNPLCKWYGRFKSSKGADSIWRFF</sequence>
<name>A0ACC3D9U3_9PEZI</name>
<evidence type="ECO:0000313" key="2">
    <source>
        <dbReference type="Proteomes" id="UP001186974"/>
    </source>
</evidence>
<gene>
    <name evidence="1" type="ORF">LTS18_011197</name>
</gene>
<proteinExistence type="predicted"/>
<keyword evidence="2" id="KW-1185">Reference proteome</keyword>
<dbReference type="EMBL" id="JAWDJW010006654">
    <property type="protein sequence ID" value="KAK3063983.1"/>
    <property type="molecule type" value="Genomic_DNA"/>
</dbReference>
<comment type="caution">
    <text evidence="1">The sequence shown here is derived from an EMBL/GenBank/DDBJ whole genome shotgun (WGS) entry which is preliminary data.</text>
</comment>
<evidence type="ECO:0000313" key="1">
    <source>
        <dbReference type="EMBL" id="KAK3063983.1"/>
    </source>
</evidence>
<accession>A0ACC3D9U3</accession>
<reference evidence="1" key="1">
    <citation type="submission" date="2024-09" db="EMBL/GenBank/DDBJ databases">
        <title>Black Yeasts Isolated from many extreme environments.</title>
        <authorList>
            <person name="Coleine C."/>
            <person name="Stajich J.E."/>
            <person name="Selbmann L."/>
        </authorList>
    </citation>
    <scope>NUCLEOTIDE SEQUENCE</scope>
    <source>
        <strain evidence="1">CCFEE 5737</strain>
    </source>
</reference>
<organism evidence="1 2">
    <name type="scientific">Coniosporium uncinatum</name>
    <dbReference type="NCBI Taxonomy" id="93489"/>
    <lineage>
        <taxon>Eukaryota</taxon>
        <taxon>Fungi</taxon>
        <taxon>Dikarya</taxon>
        <taxon>Ascomycota</taxon>
        <taxon>Pezizomycotina</taxon>
        <taxon>Dothideomycetes</taxon>
        <taxon>Dothideomycetes incertae sedis</taxon>
        <taxon>Coniosporium</taxon>
    </lineage>
</organism>